<dbReference type="InterPro" id="IPR003749">
    <property type="entry name" value="ThiS/MoaD-like"/>
</dbReference>
<organism evidence="1 2">
    <name type="scientific">Aromatoleum petrolei</name>
    <dbReference type="NCBI Taxonomy" id="76116"/>
    <lineage>
        <taxon>Bacteria</taxon>
        <taxon>Pseudomonadati</taxon>
        <taxon>Pseudomonadota</taxon>
        <taxon>Betaproteobacteria</taxon>
        <taxon>Rhodocyclales</taxon>
        <taxon>Rhodocyclaceae</taxon>
        <taxon>Aromatoleum</taxon>
    </lineage>
</organism>
<proteinExistence type="predicted"/>
<protein>
    <submittedName>
        <fullName evidence="1">Molybdopterin synthase sulfur carrier subunit</fullName>
    </submittedName>
</protein>
<dbReference type="RefSeq" id="WP_169206347.1">
    <property type="nucleotide sequence ID" value="NZ_CP059560.1"/>
</dbReference>
<dbReference type="PANTHER" id="PTHR38031">
    <property type="entry name" value="SULFUR CARRIER PROTEIN SLR0821-RELATED"/>
    <property type="match status" value="1"/>
</dbReference>
<gene>
    <name evidence="1" type="ORF">GPA26_10835</name>
</gene>
<accession>A0ABX1MLY7</accession>
<sequence>MKIDVRLNLLGVLGIKQSELALDAPADTTVASLIGLIDQHNPGFAAALSTDDGDLSPQFVFFVNGRNAVSLDGMKTRLSAGDVINVIPAIAGG</sequence>
<reference evidence="1 2" key="1">
    <citation type="submission" date="2019-12" db="EMBL/GenBank/DDBJ databases">
        <title>Comparative genomics gives insights into the taxonomy of the Azoarcus-Aromatoleum group and reveals separate origins of nif in the plant-associated Azoarcus and non-plant-associated Aromatoleum sub-groups.</title>
        <authorList>
            <person name="Lafos M."/>
            <person name="Maluk M."/>
            <person name="Batista M."/>
            <person name="Junghare M."/>
            <person name="Carmona M."/>
            <person name="Faoro H."/>
            <person name="Cruz L.M."/>
            <person name="Battistoni F."/>
            <person name="De Souza E."/>
            <person name="Pedrosa F."/>
            <person name="Chen W.-M."/>
            <person name="Poole P.S."/>
            <person name="Dixon R.A."/>
            <person name="James E.K."/>
        </authorList>
    </citation>
    <scope>NUCLEOTIDE SEQUENCE [LARGE SCALE GENOMIC DNA]</scope>
    <source>
        <strain evidence="1 2">ToN1</strain>
    </source>
</reference>
<dbReference type="InterPro" id="IPR016155">
    <property type="entry name" value="Mopterin_synth/thiamin_S_b"/>
</dbReference>
<dbReference type="EMBL" id="WTVR01000018">
    <property type="protein sequence ID" value="NMF88967.1"/>
    <property type="molecule type" value="Genomic_DNA"/>
</dbReference>
<dbReference type="PANTHER" id="PTHR38031:SF1">
    <property type="entry name" value="SULFUR CARRIER PROTEIN CYSO"/>
    <property type="match status" value="1"/>
</dbReference>
<dbReference type="InterPro" id="IPR012675">
    <property type="entry name" value="Beta-grasp_dom_sf"/>
</dbReference>
<dbReference type="Pfam" id="PF02597">
    <property type="entry name" value="ThiS"/>
    <property type="match status" value="1"/>
</dbReference>
<dbReference type="SUPFAM" id="SSF54285">
    <property type="entry name" value="MoaD/ThiS"/>
    <property type="match status" value="1"/>
</dbReference>
<keyword evidence="2" id="KW-1185">Reference proteome</keyword>
<name>A0ABX1MLY7_9RHOO</name>
<dbReference type="Gene3D" id="3.10.20.30">
    <property type="match status" value="1"/>
</dbReference>
<evidence type="ECO:0000313" key="1">
    <source>
        <dbReference type="EMBL" id="NMF88967.1"/>
    </source>
</evidence>
<evidence type="ECO:0000313" key="2">
    <source>
        <dbReference type="Proteomes" id="UP000652074"/>
    </source>
</evidence>
<dbReference type="Proteomes" id="UP000652074">
    <property type="component" value="Unassembled WGS sequence"/>
</dbReference>
<comment type="caution">
    <text evidence="1">The sequence shown here is derived from an EMBL/GenBank/DDBJ whole genome shotgun (WGS) entry which is preliminary data.</text>
</comment>
<dbReference type="InterPro" id="IPR052045">
    <property type="entry name" value="Sulfur_Carrier/Prot_Modifier"/>
</dbReference>
<dbReference type="CDD" id="cd17040">
    <property type="entry name" value="Ubl_MoaD_like"/>
    <property type="match status" value="1"/>
</dbReference>